<dbReference type="RefSeq" id="WP_141380152.1">
    <property type="nucleotide sequence ID" value="NZ_BJNA01000016.1"/>
</dbReference>
<sequence length="199" mass="22175">MTLQTVPLDTPDGVTARLGWDPATSVHDRRRIIAKELIAAKLGCEPKDIRVEREPPRGFGYHTRLIASRDGEELPISIVTASYRAATVVAICDPSLSVGIDIRDMHPDDADIRQMGRHSRLIDESNTEDLLQHWVRVQAVLEADGRGVRVAPDRVHLDTGRNKGWIPDRNMKYELVDASRDGWIITIAVGRPVPPATRP</sequence>
<evidence type="ECO:0000313" key="2">
    <source>
        <dbReference type="Proteomes" id="UP000319804"/>
    </source>
</evidence>
<evidence type="ECO:0000313" key="1">
    <source>
        <dbReference type="EMBL" id="TQM95000.1"/>
    </source>
</evidence>
<dbReference type="EMBL" id="VFPS01000004">
    <property type="protein sequence ID" value="TQM95000.1"/>
    <property type="molecule type" value="Genomic_DNA"/>
</dbReference>
<reference evidence="1 2" key="1">
    <citation type="submission" date="2019-06" db="EMBL/GenBank/DDBJ databases">
        <title>Sequencing the genomes of 1000 actinobacteria strains.</title>
        <authorList>
            <person name="Klenk H.-P."/>
        </authorList>
    </citation>
    <scope>NUCLEOTIDE SEQUENCE [LARGE SCALE GENOMIC DNA]</scope>
    <source>
        <strain evidence="1 2">DSM 20427</strain>
    </source>
</reference>
<name>A0A4Y3UJL7_9MICO</name>
<dbReference type="OrthoDB" id="5060176at2"/>
<accession>A0A4Y3UJL7</accession>
<proteinExistence type="predicted"/>
<dbReference type="AlphaFoldDB" id="A0A4Y3UJL7"/>
<keyword evidence="2" id="KW-1185">Reference proteome</keyword>
<dbReference type="Proteomes" id="UP000319804">
    <property type="component" value="Unassembled WGS sequence"/>
</dbReference>
<protein>
    <recommendedName>
        <fullName evidence="3">4'-phosphopantetheinyl transferase</fullName>
    </recommendedName>
</protein>
<evidence type="ECO:0008006" key="3">
    <source>
        <dbReference type="Google" id="ProtNLM"/>
    </source>
</evidence>
<gene>
    <name evidence="1" type="ORF">FHX68_2329</name>
</gene>
<organism evidence="1 2">
    <name type="scientific">Microbacterium lacticum</name>
    <dbReference type="NCBI Taxonomy" id="33885"/>
    <lineage>
        <taxon>Bacteria</taxon>
        <taxon>Bacillati</taxon>
        <taxon>Actinomycetota</taxon>
        <taxon>Actinomycetes</taxon>
        <taxon>Micrococcales</taxon>
        <taxon>Microbacteriaceae</taxon>
        <taxon>Microbacterium</taxon>
    </lineage>
</organism>
<comment type="caution">
    <text evidence="1">The sequence shown here is derived from an EMBL/GenBank/DDBJ whole genome shotgun (WGS) entry which is preliminary data.</text>
</comment>